<name>A0AAW1LVI6_POPJA</name>
<dbReference type="EMBL" id="JASPKY010000094">
    <property type="protein sequence ID" value="KAK9737869.1"/>
    <property type="molecule type" value="Genomic_DNA"/>
</dbReference>
<organism evidence="2 3">
    <name type="scientific">Popillia japonica</name>
    <name type="common">Japanese beetle</name>
    <dbReference type="NCBI Taxonomy" id="7064"/>
    <lineage>
        <taxon>Eukaryota</taxon>
        <taxon>Metazoa</taxon>
        <taxon>Ecdysozoa</taxon>
        <taxon>Arthropoda</taxon>
        <taxon>Hexapoda</taxon>
        <taxon>Insecta</taxon>
        <taxon>Pterygota</taxon>
        <taxon>Neoptera</taxon>
        <taxon>Endopterygota</taxon>
        <taxon>Coleoptera</taxon>
        <taxon>Polyphaga</taxon>
        <taxon>Scarabaeiformia</taxon>
        <taxon>Scarabaeidae</taxon>
        <taxon>Rutelinae</taxon>
        <taxon>Popillia</taxon>
    </lineage>
</organism>
<protein>
    <recommendedName>
        <fullName evidence="4">Secretogranin III</fullName>
    </recommendedName>
</protein>
<feature type="region of interest" description="Disordered" evidence="1">
    <location>
        <begin position="238"/>
        <end position="271"/>
    </location>
</feature>
<gene>
    <name evidence="2" type="ORF">QE152_g10353</name>
</gene>
<evidence type="ECO:0000313" key="2">
    <source>
        <dbReference type="EMBL" id="KAK9737869.1"/>
    </source>
</evidence>
<dbReference type="AlphaFoldDB" id="A0AAW1LVI6"/>
<evidence type="ECO:0000313" key="3">
    <source>
        <dbReference type="Proteomes" id="UP001458880"/>
    </source>
</evidence>
<evidence type="ECO:0008006" key="4">
    <source>
        <dbReference type="Google" id="ProtNLM"/>
    </source>
</evidence>
<keyword evidence="3" id="KW-1185">Reference proteome</keyword>
<evidence type="ECO:0000256" key="1">
    <source>
        <dbReference type="SAM" id="MobiDB-lite"/>
    </source>
</evidence>
<feature type="compositionally biased region" description="Basic and acidic residues" evidence="1">
    <location>
        <begin position="262"/>
        <end position="271"/>
    </location>
</feature>
<accession>A0AAW1LVI6</accession>
<sequence>MASIMVSFVIVTVLMINNQKSFVDTAPTLTALSGSPEVAPQYQEDNVVRDLEELKNSIGKSLEMVKSHSEIFTNINGQQEAHSNINEQLNENGKLVAKLRQQLDAVPGPNGAPIAKLRTNVDIPSKGIHKTVEQPIEPRQFQPTENGNRRASNMELITANADNLPLDKYSGIQYTPLDMAEYVFWTGDEKGVTLAIEEFLQEGLMTREEAISFLQEIKYNLDYLQKHYTEVGINTRERARSKENGPNGLFYNNLKDIPSTNKDQRADNRFKPSTKKDSLAWADFLKEQAKFDQNLNLKPNEPYDELLERLRVADFLYTEYSLEEVIYQLAKVMFTQSLTRGSLEAQQSLQKFTTFLENEAEQGRISRALEKKVLDVLIAALTDTLSEHPELTGENNQDNTLAEISSRENLMKQLLKFSPSEQHKTMRELISPNFAENLKQVKQNSLSEQLKNDDRGLSLDLDKYKHI</sequence>
<comment type="caution">
    <text evidence="2">The sequence shown here is derived from an EMBL/GenBank/DDBJ whole genome shotgun (WGS) entry which is preliminary data.</text>
</comment>
<proteinExistence type="predicted"/>
<reference evidence="2 3" key="1">
    <citation type="journal article" date="2024" name="BMC Genomics">
        <title>De novo assembly and annotation of Popillia japonica's genome with initial clues to its potential as an invasive pest.</title>
        <authorList>
            <person name="Cucini C."/>
            <person name="Boschi S."/>
            <person name="Funari R."/>
            <person name="Cardaioli E."/>
            <person name="Iannotti N."/>
            <person name="Marturano G."/>
            <person name="Paoli F."/>
            <person name="Bruttini M."/>
            <person name="Carapelli A."/>
            <person name="Frati F."/>
            <person name="Nardi F."/>
        </authorList>
    </citation>
    <scope>NUCLEOTIDE SEQUENCE [LARGE SCALE GENOMIC DNA]</scope>
    <source>
        <strain evidence="2">DMR45628</strain>
    </source>
</reference>
<dbReference type="Proteomes" id="UP001458880">
    <property type="component" value="Unassembled WGS sequence"/>
</dbReference>